<dbReference type="InterPro" id="IPR010775">
    <property type="entry name" value="DUF1365"/>
</dbReference>
<proteinExistence type="predicted"/>
<dbReference type="EMBL" id="BAAATA010000014">
    <property type="protein sequence ID" value="GAA2490229.1"/>
    <property type="molecule type" value="Genomic_DNA"/>
</dbReference>
<evidence type="ECO:0000313" key="2">
    <source>
        <dbReference type="Proteomes" id="UP001501358"/>
    </source>
</evidence>
<dbReference type="Proteomes" id="UP001501358">
    <property type="component" value="Unassembled WGS sequence"/>
</dbReference>
<dbReference type="PANTHER" id="PTHR33973:SF4">
    <property type="entry name" value="OS07G0153300 PROTEIN"/>
    <property type="match status" value="1"/>
</dbReference>
<protein>
    <submittedName>
        <fullName evidence="1">DUF1365 domain-containing protein</fullName>
    </submittedName>
</protein>
<comment type="caution">
    <text evidence="1">The sequence shown here is derived from an EMBL/GenBank/DDBJ whole genome shotgun (WGS) entry which is preliminary data.</text>
</comment>
<gene>
    <name evidence="1" type="ORF">GCM10010406_27900</name>
</gene>
<evidence type="ECO:0000313" key="1">
    <source>
        <dbReference type="EMBL" id="GAA2490229.1"/>
    </source>
</evidence>
<keyword evidence="2" id="KW-1185">Reference proteome</keyword>
<dbReference type="Pfam" id="PF07103">
    <property type="entry name" value="DUF1365"/>
    <property type="match status" value="1"/>
</dbReference>
<name>A0ABP5Z0F5_9ACTN</name>
<sequence>MSGRAHPAPGRAPAPAPSPAPALYPCTVTHVRTSPLRDAFRHRTYLWLVDPDALPVLPRWARPLAGFEARDHFDASAPTIRAGLDRFLAANGVDPSGLRVLMLTAARVLGHVFNPLTLYWCRDAAGAPVCVVAEVHNTYGGRHCYLLRPDGRQVAEADKEFYVSPFFPVDGRYRMRLPEPDGRLDVAVRLERGGGRPFSATVRGVRRPGTAGQLLRLAVRRPLAPAWVSAHIRLRGTALFLRGLKVFPRPDRPGTGAATGTEFEKV</sequence>
<dbReference type="PANTHER" id="PTHR33973">
    <property type="entry name" value="OS07G0153300 PROTEIN"/>
    <property type="match status" value="1"/>
</dbReference>
<reference evidence="2" key="1">
    <citation type="journal article" date="2019" name="Int. J. Syst. Evol. Microbiol.">
        <title>The Global Catalogue of Microorganisms (GCM) 10K type strain sequencing project: providing services to taxonomists for standard genome sequencing and annotation.</title>
        <authorList>
            <consortium name="The Broad Institute Genomics Platform"/>
            <consortium name="The Broad Institute Genome Sequencing Center for Infectious Disease"/>
            <person name="Wu L."/>
            <person name="Ma J."/>
        </authorList>
    </citation>
    <scope>NUCLEOTIDE SEQUENCE [LARGE SCALE GENOMIC DNA]</scope>
    <source>
        <strain evidence="2">JCM 6307</strain>
    </source>
</reference>
<accession>A0ABP5Z0F5</accession>
<organism evidence="1 2">
    <name type="scientific">Streptomyces thermolineatus</name>
    <dbReference type="NCBI Taxonomy" id="44033"/>
    <lineage>
        <taxon>Bacteria</taxon>
        <taxon>Bacillati</taxon>
        <taxon>Actinomycetota</taxon>
        <taxon>Actinomycetes</taxon>
        <taxon>Kitasatosporales</taxon>
        <taxon>Streptomycetaceae</taxon>
        <taxon>Streptomyces</taxon>
    </lineage>
</organism>